<dbReference type="AlphaFoldDB" id="A0A934I1G1"/>
<keyword evidence="1" id="KW-0560">Oxidoreductase</keyword>
<dbReference type="Pfam" id="PF05222">
    <property type="entry name" value="AlaDh_PNT_N"/>
    <property type="match status" value="1"/>
</dbReference>
<organism evidence="4 5">
    <name type="scientific">Clostridium aciditolerans</name>
    <dbReference type="NCBI Taxonomy" id="339861"/>
    <lineage>
        <taxon>Bacteria</taxon>
        <taxon>Bacillati</taxon>
        <taxon>Bacillota</taxon>
        <taxon>Clostridia</taxon>
        <taxon>Eubacteriales</taxon>
        <taxon>Clostridiaceae</taxon>
        <taxon>Clostridium</taxon>
    </lineage>
</organism>
<dbReference type="SMART" id="SM01003">
    <property type="entry name" value="AlaDh_PNT_N"/>
    <property type="match status" value="1"/>
</dbReference>
<evidence type="ECO:0000259" key="3">
    <source>
        <dbReference type="SMART" id="SM01003"/>
    </source>
</evidence>
<dbReference type="EMBL" id="JAEEGB010000026">
    <property type="protein sequence ID" value="MBI6874568.1"/>
    <property type="molecule type" value="Genomic_DNA"/>
</dbReference>
<dbReference type="InterPro" id="IPR036291">
    <property type="entry name" value="NAD(P)-bd_dom_sf"/>
</dbReference>
<dbReference type="RefSeq" id="WP_211143936.1">
    <property type="nucleotide sequence ID" value="NZ_JAEEGB010000026.1"/>
</dbReference>
<feature type="domain" description="Alanine dehydrogenase/pyridine nucleotide transhydrogenase NAD(H)-binding" evidence="2">
    <location>
        <begin position="155"/>
        <end position="273"/>
    </location>
</feature>
<dbReference type="SMART" id="SM01002">
    <property type="entry name" value="AlaDh_PNT_C"/>
    <property type="match status" value="1"/>
</dbReference>
<evidence type="ECO:0000259" key="2">
    <source>
        <dbReference type="SMART" id="SM01002"/>
    </source>
</evidence>
<dbReference type="GO" id="GO:0005886">
    <property type="term" value="C:plasma membrane"/>
    <property type="evidence" value="ECO:0007669"/>
    <property type="project" value="TreeGrafter"/>
</dbReference>
<comment type="caution">
    <text evidence="4">The sequence shown here is derived from an EMBL/GenBank/DDBJ whole genome shotgun (WGS) entry which is preliminary data.</text>
</comment>
<dbReference type="GO" id="GO:0000286">
    <property type="term" value="F:alanine dehydrogenase activity"/>
    <property type="evidence" value="ECO:0007669"/>
    <property type="project" value="TreeGrafter"/>
</dbReference>
<dbReference type="SUPFAM" id="SSF52283">
    <property type="entry name" value="Formate/glycerate dehydrogenase catalytic domain-like"/>
    <property type="match status" value="1"/>
</dbReference>
<name>A0A934I1G1_9CLOT</name>
<dbReference type="PANTHER" id="PTHR42795:SF1">
    <property type="entry name" value="ALANINE DEHYDROGENASE"/>
    <property type="match status" value="1"/>
</dbReference>
<proteinExistence type="predicted"/>
<dbReference type="GO" id="GO:0006524">
    <property type="term" value="P:alanine catabolic process"/>
    <property type="evidence" value="ECO:0007669"/>
    <property type="project" value="TreeGrafter"/>
</dbReference>
<dbReference type="Gene3D" id="3.40.50.720">
    <property type="entry name" value="NAD(P)-binding Rossmann-like Domain"/>
    <property type="match status" value="2"/>
</dbReference>
<evidence type="ECO:0000256" key="1">
    <source>
        <dbReference type="ARBA" id="ARBA00023002"/>
    </source>
</evidence>
<dbReference type="SUPFAM" id="SSF51735">
    <property type="entry name" value="NAD(P)-binding Rossmann-fold domains"/>
    <property type="match status" value="1"/>
</dbReference>
<dbReference type="Pfam" id="PF01262">
    <property type="entry name" value="AlaDh_PNT_C"/>
    <property type="match status" value="1"/>
</dbReference>
<accession>A0A934I1G1</accession>
<reference evidence="4" key="1">
    <citation type="submission" date="2020-12" db="EMBL/GenBank/DDBJ databases">
        <title>Clostridium thailandense sp. nov., a novel acetogenic bacterium isolated from peat land soil in Thailand.</title>
        <authorList>
            <person name="Chaikitkaew S."/>
            <person name="Birkeland N.K."/>
        </authorList>
    </citation>
    <scope>NUCLEOTIDE SEQUENCE</scope>
    <source>
        <strain evidence="4">DSM 17425</strain>
    </source>
</reference>
<dbReference type="InterPro" id="IPR007886">
    <property type="entry name" value="AlaDH/PNT_N"/>
</dbReference>
<protein>
    <submittedName>
        <fullName evidence="4">N(5)-(Carboxyethyl)ornithine synthase</fullName>
    </submittedName>
</protein>
<sequence length="311" mass="35204">MKLGFIIPSFPNERRVALLPEHVDNFNNELIIEHNFGMSLGISDESYEAVGCKIASREEIFLNCDAIFSLKLIGEEDYKYLRKNQMIIGWTHPFGSGKKFMEEQANIKDLIIVDLDNVHPTVYYKNTAKRIDWIRPNFVKDNSFIAGYSSTLHALLNFGDIPNSNTNIAILGSGNVSQGAFCAISKFSNNITLFYRKTMDEFINSCHKFDIIINGIELDKDGLHILTLDDQKRLKKNCLIIDAAANAGKAIEGSVNTSLNDPIYKKGNVYYYVVNNSPSILFRQVSSKISKAFSENVYKKDVKIFKDLVMK</sequence>
<dbReference type="Proteomes" id="UP000622687">
    <property type="component" value="Unassembled WGS sequence"/>
</dbReference>
<evidence type="ECO:0000313" key="5">
    <source>
        <dbReference type="Proteomes" id="UP000622687"/>
    </source>
</evidence>
<dbReference type="InterPro" id="IPR007698">
    <property type="entry name" value="AlaDH/PNT_NAD(H)-bd"/>
</dbReference>
<dbReference type="PANTHER" id="PTHR42795">
    <property type="entry name" value="ALANINE DEHYDROGENASE"/>
    <property type="match status" value="1"/>
</dbReference>
<evidence type="ECO:0000313" key="4">
    <source>
        <dbReference type="EMBL" id="MBI6874568.1"/>
    </source>
</evidence>
<gene>
    <name evidence="4" type="ORF">I6U51_17985</name>
</gene>
<feature type="domain" description="Alanine dehydrogenase/pyridine nucleotide transhydrogenase N-terminal" evidence="3">
    <location>
        <begin position="4"/>
        <end position="119"/>
    </location>
</feature>
<keyword evidence="5" id="KW-1185">Reference proteome</keyword>